<dbReference type="InterPro" id="IPR036522">
    <property type="entry name" value="MoaC_sf"/>
</dbReference>
<dbReference type="VEuPathDB" id="FungiDB:KRP22_8580"/>
<proteinExistence type="predicted"/>
<organism evidence="7 8">
    <name type="scientific">Phytophthora ramorum</name>
    <name type="common">Sudden oak death agent</name>
    <dbReference type="NCBI Taxonomy" id="164328"/>
    <lineage>
        <taxon>Eukaryota</taxon>
        <taxon>Sar</taxon>
        <taxon>Stramenopiles</taxon>
        <taxon>Oomycota</taxon>
        <taxon>Peronosporomycetes</taxon>
        <taxon>Peronosporales</taxon>
        <taxon>Peronosporaceae</taxon>
        <taxon>Phytophthora</taxon>
    </lineage>
</organism>
<dbReference type="AlphaFoldDB" id="H3G7B1"/>
<dbReference type="eggNOG" id="KOG2876">
    <property type="taxonomic scope" value="Eukaryota"/>
</dbReference>
<evidence type="ECO:0000256" key="4">
    <source>
        <dbReference type="ARBA" id="ARBA00023150"/>
    </source>
</evidence>
<dbReference type="PANTHER" id="PTHR22960">
    <property type="entry name" value="MOLYBDOPTERIN COFACTOR SYNTHESIS PROTEIN A"/>
    <property type="match status" value="1"/>
</dbReference>
<dbReference type="STRING" id="164328.H3G7B1"/>
<dbReference type="Proteomes" id="UP000005238">
    <property type="component" value="Unassembled WGS sequence"/>
</dbReference>
<comment type="pathway">
    <text evidence="2">Cofactor biosynthesis; molybdopterin biosynthesis.</text>
</comment>
<keyword evidence="5" id="KW-0456">Lyase</keyword>
<dbReference type="InterPro" id="IPR023045">
    <property type="entry name" value="MoaC"/>
</dbReference>
<dbReference type="InParanoid" id="H3G7B1"/>
<dbReference type="VEuPathDB" id="FungiDB:KRP23_11501"/>
<dbReference type="EMBL" id="DS566050">
    <property type="status" value="NOT_ANNOTATED_CDS"/>
    <property type="molecule type" value="Genomic_DNA"/>
</dbReference>
<dbReference type="GO" id="GO:0006777">
    <property type="term" value="P:Mo-molybdopterin cofactor biosynthetic process"/>
    <property type="evidence" value="ECO:0007669"/>
    <property type="project" value="UniProtKB-KW"/>
</dbReference>
<keyword evidence="8" id="KW-1185">Reference proteome</keyword>
<dbReference type="PANTHER" id="PTHR22960:SF0">
    <property type="entry name" value="MOLYBDENUM COFACTOR BIOSYNTHESIS PROTEIN 1"/>
    <property type="match status" value="1"/>
</dbReference>
<name>H3G7B1_PHYRM</name>
<accession>H3G7B1</accession>
<dbReference type="InterPro" id="IPR050105">
    <property type="entry name" value="MoCo_biosynth_MoaA/MoaC"/>
</dbReference>
<dbReference type="EnsemblProtists" id="Phyra50493">
    <property type="protein sequence ID" value="Phyra50493"/>
    <property type="gene ID" value="Phyra50493"/>
</dbReference>
<evidence type="ECO:0000256" key="5">
    <source>
        <dbReference type="ARBA" id="ARBA00023239"/>
    </source>
</evidence>
<dbReference type="EC" id="4.6.1.17" evidence="3"/>
<keyword evidence="4" id="KW-0501">Molybdenum cofactor biosynthesis</keyword>
<dbReference type="Pfam" id="PF01967">
    <property type="entry name" value="MoaC"/>
    <property type="match status" value="1"/>
</dbReference>
<protein>
    <recommendedName>
        <fullName evidence="3">cyclic pyranopterin monophosphate synthase</fullName>
        <ecNumber evidence="3">4.6.1.17</ecNumber>
    </recommendedName>
</protein>
<dbReference type="InterPro" id="IPR047594">
    <property type="entry name" value="MoaC_bact/euk"/>
</dbReference>
<dbReference type="NCBIfam" id="NF006870">
    <property type="entry name" value="PRK09364.1"/>
    <property type="match status" value="1"/>
</dbReference>
<feature type="domain" description="Molybdopterin cofactor biosynthesis C (MoaC)" evidence="6">
    <location>
        <begin position="13"/>
        <end position="152"/>
    </location>
</feature>
<reference evidence="7" key="2">
    <citation type="submission" date="2015-06" db="UniProtKB">
        <authorList>
            <consortium name="EnsemblProtists"/>
        </authorList>
    </citation>
    <scope>IDENTIFICATION</scope>
    <source>
        <strain evidence="7">Pr102</strain>
    </source>
</reference>
<dbReference type="SUPFAM" id="SSF55040">
    <property type="entry name" value="Molybdenum cofactor biosynthesis protein C, MoaC"/>
    <property type="match status" value="1"/>
</dbReference>
<evidence type="ECO:0000256" key="3">
    <source>
        <dbReference type="ARBA" id="ARBA00012575"/>
    </source>
</evidence>
<evidence type="ECO:0000313" key="8">
    <source>
        <dbReference type="Proteomes" id="UP000005238"/>
    </source>
</evidence>
<dbReference type="GO" id="GO:0061799">
    <property type="term" value="F:cyclic pyranopterin monophosphate synthase activity"/>
    <property type="evidence" value="ECO:0007669"/>
    <property type="project" value="UniProtKB-EC"/>
</dbReference>
<evidence type="ECO:0000259" key="6">
    <source>
        <dbReference type="Pfam" id="PF01967"/>
    </source>
</evidence>
<dbReference type="Gene3D" id="3.30.70.640">
    <property type="entry name" value="Molybdopterin cofactor biosynthesis C (MoaC) domain"/>
    <property type="match status" value="1"/>
</dbReference>
<reference evidence="8" key="1">
    <citation type="journal article" date="2006" name="Science">
        <title>Phytophthora genome sequences uncover evolutionary origins and mechanisms of pathogenesis.</title>
        <authorList>
            <person name="Tyler B.M."/>
            <person name="Tripathy S."/>
            <person name="Zhang X."/>
            <person name="Dehal P."/>
            <person name="Jiang R.H."/>
            <person name="Aerts A."/>
            <person name="Arredondo F.D."/>
            <person name="Baxter L."/>
            <person name="Bensasson D."/>
            <person name="Beynon J.L."/>
            <person name="Chapman J."/>
            <person name="Damasceno C.M."/>
            <person name="Dorrance A.E."/>
            <person name="Dou D."/>
            <person name="Dickerman A.W."/>
            <person name="Dubchak I.L."/>
            <person name="Garbelotto M."/>
            <person name="Gijzen M."/>
            <person name="Gordon S.G."/>
            <person name="Govers F."/>
            <person name="Grunwald N.J."/>
            <person name="Huang W."/>
            <person name="Ivors K.L."/>
            <person name="Jones R.W."/>
            <person name="Kamoun S."/>
            <person name="Krampis K."/>
            <person name="Lamour K.H."/>
            <person name="Lee M.K."/>
            <person name="McDonald W.H."/>
            <person name="Medina M."/>
            <person name="Meijer H.J."/>
            <person name="Nordberg E.K."/>
            <person name="Maclean D.J."/>
            <person name="Ospina-Giraldo M.D."/>
            <person name="Morris P.F."/>
            <person name="Phuntumart V."/>
            <person name="Putnam N.H."/>
            <person name="Rash S."/>
            <person name="Rose J.K."/>
            <person name="Sakihama Y."/>
            <person name="Salamov A.A."/>
            <person name="Savidor A."/>
            <person name="Scheuring C.F."/>
            <person name="Smith B.M."/>
            <person name="Sobral B.W."/>
            <person name="Terry A."/>
            <person name="Torto-Alalibo T.A."/>
            <person name="Win J."/>
            <person name="Xu Z."/>
            <person name="Zhang H."/>
            <person name="Grigoriev I.V."/>
            <person name="Rokhsar D.S."/>
            <person name="Boore J.L."/>
        </authorList>
    </citation>
    <scope>NUCLEOTIDE SEQUENCE [LARGE SCALE GENOMIC DNA]</scope>
    <source>
        <strain evidence="8">Pr102</strain>
    </source>
</reference>
<evidence type="ECO:0000313" key="7">
    <source>
        <dbReference type="EnsemblProtists" id="Phyra50493"/>
    </source>
</evidence>
<comment type="catalytic activity">
    <reaction evidence="1">
        <text>(8S)-3',8-cyclo-7,8-dihydroguanosine 5'-triphosphate = cyclic pyranopterin phosphate + diphosphate</text>
        <dbReference type="Rhea" id="RHEA:49580"/>
        <dbReference type="ChEBI" id="CHEBI:33019"/>
        <dbReference type="ChEBI" id="CHEBI:59648"/>
        <dbReference type="ChEBI" id="CHEBI:131766"/>
        <dbReference type="EC" id="4.6.1.17"/>
    </reaction>
</comment>
<dbReference type="InterPro" id="IPR002820">
    <property type="entry name" value="Mopterin_CF_biosynth-C_dom"/>
</dbReference>
<dbReference type="CDD" id="cd01420">
    <property type="entry name" value="MoaC_PE"/>
    <property type="match status" value="1"/>
</dbReference>
<dbReference type="HOGENOM" id="CLU_074693_1_0_1"/>
<evidence type="ECO:0000256" key="1">
    <source>
        <dbReference type="ARBA" id="ARBA00001637"/>
    </source>
</evidence>
<sequence>KLTHVGSDGSPRMVDVGNKQVTRRSATARSTIRLPPAVLLELQRVGGEQLVGPKGPISTTAIIAGVMGAKSTSSLLPFCHPLPLENCQVQLHVVAPDAIHVECKVQVTHKTGVEMEALTGASVAALCVYDMCKALSHEIVIEDTRLVDKSGGKRDF</sequence>
<evidence type="ECO:0000256" key="2">
    <source>
        <dbReference type="ARBA" id="ARBA00005046"/>
    </source>
</evidence>
<dbReference type="UniPathway" id="UPA00344"/>
<dbReference type="OMA" id="IWDMVKS"/>
<dbReference type="NCBIfam" id="TIGR00581">
    <property type="entry name" value="moaC"/>
    <property type="match status" value="1"/>
</dbReference>